<accession>A0A7H0YES9</accession>
<dbReference type="Pfam" id="PF00561">
    <property type="entry name" value="Abhydrolase_1"/>
    <property type="match status" value="1"/>
</dbReference>
<gene>
    <name evidence="2" type="ORF">IAQ67_11540</name>
</gene>
<dbReference type="PANTHER" id="PTHR43433">
    <property type="entry name" value="HYDROLASE, ALPHA/BETA FOLD FAMILY PROTEIN"/>
    <property type="match status" value="1"/>
</dbReference>
<protein>
    <submittedName>
        <fullName evidence="2">Alpha/beta hydrolase</fullName>
    </submittedName>
</protein>
<sequence length="283" mass="31648">MNEQLIKIDGIEICTDSFGKRVNPAILLIMGAQSSLVWWEEEFCQGLADTGRFVVRYDNRDVGRSTTYEPGQPDYTFEDMADDAIRVLDAYKIEQAHIVGMSMGGMLTQMIALRHLGRVLTITLLATSNFAPDLPPMEEKVMDYFSNMGAIDWTKEQSVVDFVIGRSRILVGSKHAFDENKVYKLAKEEWKRSNNIASMNNHAMLSGGESYLARTGEINVPALVIHGTEDPIIPYEHGINLVNEIPGAVLLTLEGAGHELHYDDWNLIIDSISNHTSIPNKFS</sequence>
<dbReference type="InterPro" id="IPR000073">
    <property type="entry name" value="AB_hydrolase_1"/>
</dbReference>
<evidence type="ECO:0000313" key="3">
    <source>
        <dbReference type="Proteomes" id="UP000516384"/>
    </source>
</evidence>
<evidence type="ECO:0000313" key="2">
    <source>
        <dbReference type="EMBL" id="QNR69587.1"/>
    </source>
</evidence>
<organism evidence="2 3">
    <name type="scientific">Paenibacillus peoriae</name>
    <dbReference type="NCBI Taxonomy" id="59893"/>
    <lineage>
        <taxon>Bacteria</taxon>
        <taxon>Bacillati</taxon>
        <taxon>Bacillota</taxon>
        <taxon>Bacilli</taxon>
        <taxon>Bacillales</taxon>
        <taxon>Paenibacillaceae</taxon>
        <taxon>Paenibacillus</taxon>
    </lineage>
</organism>
<dbReference type="PRINTS" id="PR00111">
    <property type="entry name" value="ABHYDROLASE"/>
</dbReference>
<reference evidence="2 3" key="1">
    <citation type="submission" date="2020-09" db="EMBL/GenBank/DDBJ databases">
        <title>Characterization of Paenibacillus peoriae strain ZF390 with broad-spectrum antimicrobial activity as a potential biocontrol agent.</title>
        <authorList>
            <person name="Li L."/>
            <person name="Zhao Y."/>
            <person name="Li B."/>
            <person name="Xie X."/>
        </authorList>
    </citation>
    <scope>NUCLEOTIDE SEQUENCE [LARGE SCALE GENOMIC DNA]</scope>
    <source>
        <strain evidence="2 3">ZF390</strain>
    </source>
</reference>
<dbReference type="GO" id="GO:0004806">
    <property type="term" value="F:triacylglycerol lipase activity"/>
    <property type="evidence" value="ECO:0007669"/>
    <property type="project" value="TreeGrafter"/>
</dbReference>
<proteinExistence type="predicted"/>
<evidence type="ECO:0000259" key="1">
    <source>
        <dbReference type="Pfam" id="PF00561"/>
    </source>
</evidence>
<dbReference type="AlphaFoldDB" id="A0A7H0YES9"/>
<dbReference type="InterPro" id="IPR050471">
    <property type="entry name" value="AB_hydrolase"/>
</dbReference>
<keyword evidence="2" id="KW-0378">Hydrolase</keyword>
<dbReference type="GO" id="GO:0046503">
    <property type="term" value="P:glycerolipid catabolic process"/>
    <property type="evidence" value="ECO:0007669"/>
    <property type="project" value="TreeGrafter"/>
</dbReference>
<dbReference type="PANTHER" id="PTHR43433:SF5">
    <property type="entry name" value="AB HYDROLASE-1 DOMAIN-CONTAINING PROTEIN"/>
    <property type="match status" value="1"/>
</dbReference>
<dbReference type="SUPFAM" id="SSF53474">
    <property type="entry name" value="alpha/beta-Hydrolases"/>
    <property type="match status" value="1"/>
</dbReference>
<dbReference type="Proteomes" id="UP000516384">
    <property type="component" value="Chromosome"/>
</dbReference>
<dbReference type="EMBL" id="CP061172">
    <property type="protein sequence ID" value="QNR69587.1"/>
    <property type="molecule type" value="Genomic_DNA"/>
</dbReference>
<dbReference type="RefSeq" id="WP_190299243.1">
    <property type="nucleotide sequence ID" value="NZ_CP061172.1"/>
</dbReference>
<dbReference type="InterPro" id="IPR029058">
    <property type="entry name" value="AB_hydrolase_fold"/>
</dbReference>
<dbReference type="Gene3D" id="3.40.50.1820">
    <property type="entry name" value="alpha/beta hydrolase"/>
    <property type="match status" value="1"/>
</dbReference>
<feature type="domain" description="AB hydrolase-1" evidence="1">
    <location>
        <begin position="31"/>
        <end position="263"/>
    </location>
</feature>
<name>A0A7H0YES9_9BACL</name>